<dbReference type="InterPro" id="IPR003343">
    <property type="entry name" value="Big_2"/>
</dbReference>
<proteinExistence type="predicted"/>
<gene>
    <name evidence="4" type="ORF">IAB93_00815</name>
</gene>
<dbReference type="Proteomes" id="UP000823597">
    <property type="component" value="Unassembled WGS sequence"/>
</dbReference>
<dbReference type="Pfam" id="PF02368">
    <property type="entry name" value="Big_2"/>
    <property type="match status" value="1"/>
</dbReference>
<dbReference type="Gene3D" id="2.60.40.1080">
    <property type="match status" value="1"/>
</dbReference>
<dbReference type="InterPro" id="IPR008964">
    <property type="entry name" value="Invasin/intimin_cell_adhesion"/>
</dbReference>
<sequence>MKKSLFIIAIAFIAVSLSTISCEKNNTEKPGPEVPGGDTTEVEEPVEIESISVEPTSAEMLIGDNLTLMVTVLPENAEVENISYTSDDTSIATVDENGTVTATGSGRTSIFVESANVKDTCVVQVYGGNKFPSQATVGDFYLSDGSLLDVSTDAATVASHDVIGIVYSTDTTRMGAAEKQALIDKGIEPHGSVMATKHVGDITYSNMWFYDAATQGWDRDEREIGIPYAYVVDDYYASYELSDADIEGYLYTKLIREKRADDFENGMYPIFRDAVAFNETVPAPGTSTGWYLPATGQWFDILRNLAGATLNTTSSFFDGETGNFFWLGKGDVPELMNANFEKVADDDKTMFDPVTNQLWTSSQASSNQARVIIFDNASFIHSFWYYKYYYFGARCVLGF</sequence>
<feature type="signal peptide" evidence="2">
    <location>
        <begin position="1"/>
        <end position="21"/>
    </location>
</feature>
<reference evidence="4" key="1">
    <citation type="submission" date="2020-10" db="EMBL/GenBank/DDBJ databases">
        <authorList>
            <person name="Gilroy R."/>
        </authorList>
    </citation>
    <scope>NUCLEOTIDE SEQUENCE</scope>
    <source>
        <strain evidence="4">10037</strain>
    </source>
</reference>
<keyword evidence="2" id="KW-0732">Signal</keyword>
<evidence type="ECO:0000256" key="2">
    <source>
        <dbReference type="SAM" id="SignalP"/>
    </source>
</evidence>
<dbReference type="EMBL" id="JADIME010000010">
    <property type="protein sequence ID" value="MBO8464521.1"/>
    <property type="molecule type" value="Genomic_DNA"/>
</dbReference>
<feature type="chain" id="PRO_5039183526" evidence="2">
    <location>
        <begin position="22"/>
        <end position="399"/>
    </location>
</feature>
<organism evidence="4 5">
    <name type="scientific">Candidatus Merdivivens pullistercoris</name>
    <dbReference type="NCBI Taxonomy" id="2840873"/>
    <lineage>
        <taxon>Bacteria</taxon>
        <taxon>Pseudomonadati</taxon>
        <taxon>Bacteroidota</taxon>
        <taxon>Bacteroidia</taxon>
        <taxon>Bacteroidales</taxon>
        <taxon>Muribaculaceae</taxon>
        <taxon>Muribaculaceae incertae sedis</taxon>
        <taxon>Candidatus Merdivivens</taxon>
    </lineage>
</organism>
<accession>A0A9D9N8P1</accession>
<name>A0A9D9N8P1_9BACT</name>
<dbReference type="PROSITE" id="PS51257">
    <property type="entry name" value="PROKAR_LIPOPROTEIN"/>
    <property type="match status" value="1"/>
</dbReference>
<evidence type="ECO:0000256" key="1">
    <source>
        <dbReference type="SAM" id="MobiDB-lite"/>
    </source>
</evidence>
<evidence type="ECO:0000313" key="5">
    <source>
        <dbReference type="Proteomes" id="UP000823597"/>
    </source>
</evidence>
<feature type="region of interest" description="Disordered" evidence="1">
    <location>
        <begin position="24"/>
        <end position="43"/>
    </location>
</feature>
<evidence type="ECO:0000313" key="4">
    <source>
        <dbReference type="EMBL" id="MBO8464521.1"/>
    </source>
</evidence>
<protein>
    <submittedName>
        <fullName evidence="4">Ig-like domain-containing protein</fullName>
    </submittedName>
</protein>
<dbReference type="SMART" id="SM00635">
    <property type="entry name" value="BID_2"/>
    <property type="match status" value="1"/>
</dbReference>
<reference evidence="4" key="2">
    <citation type="journal article" date="2021" name="PeerJ">
        <title>Extensive microbial diversity within the chicken gut microbiome revealed by metagenomics and culture.</title>
        <authorList>
            <person name="Gilroy R."/>
            <person name="Ravi A."/>
            <person name="Getino M."/>
            <person name="Pursley I."/>
            <person name="Horton D.L."/>
            <person name="Alikhan N.F."/>
            <person name="Baker D."/>
            <person name="Gharbi K."/>
            <person name="Hall N."/>
            <person name="Watson M."/>
            <person name="Adriaenssens E.M."/>
            <person name="Foster-Nyarko E."/>
            <person name="Jarju S."/>
            <person name="Secka A."/>
            <person name="Antonio M."/>
            <person name="Oren A."/>
            <person name="Chaudhuri R.R."/>
            <person name="La Ragione R."/>
            <person name="Hildebrand F."/>
            <person name="Pallen M.J."/>
        </authorList>
    </citation>
    <scope>NUCLEOTIDE SEQUENCE</scope>
    <source>
        <strain evidence="4">10037</strain>
    </source>
</reference>
<evidence type="ECO:0000259" key="3">
    <source>
        <dbReference type="SMART" id="SM00635"/>
    </source>
</evidence>
<feature type="domain" description="BIG2" evidence="3">
    <location>
        <begin position="47"/>
        <end position="124"/>
    </location>
</feature>
<dbReference type="AlphaFoldDB" id="A0A9D9N8P1"/>
<dbReference type="SUPFAM" id="SSF49373">
    <property type="entry name" value="Invasin/intimin cell-adhesion fragments"/>
    <property type="match status" value="1"/>
</dbReference>
<comment type="caution">
    <text evidence="4">The sequence shown here is derived from an EMBL/GenBank/DDBJ whole genome shotgun (WGS) entry which is preliminary data.</text>
</comment>